<keyword evidence="2" id="KW-1185">Reference proteome</keyword>
<proteinExistence type="predicted"/>
<accession>A0ABX8DMH1</accession>
<dbReference type="Proteomes" id="UP000678154">
    <property type="component" value="Chromosome"/>
</dbReference>
<name>A0ABX8DMH1_9PSED</name>
<sequence length="69" mass="8136">MNELKQALPDIVLERDRVRFDGTDAEIERYYATGEPTTLWQLDYRNHTEEKSIDTGVLDALKKEFDLYV</sequence>
<dbReference type="RefSeq" id="WP_213605982.1">
    <property type="nucleotide sequence ID" value="NZ_CP074676.1"/>
</dbReference>
<reference evidence="1 2" key="1">
    <citation type="journal article" date="2016" name="J. Hazard. Mater.">
        <title>A newly isolated Pseudomonas putida S-1 strain for batch-mode-propanethiol degradation and continuous treatment of propanethiol-containing waste gas.</title>
        <authorList>
            <person name="Chen D.Z."/>
            <person name="Sun Y.M."/>
            <person name="Han L.M."/>
            <person name="Chen J."/>
            <person name="Ye J.X."/>
            <person name="Chen J.M."/>
        </authorList>
    </citation>
    <scope>NUCLEOTIDE SEQUENCE [LARGE SCALE GENOMIC DNA]</scope>
    <source>
        <strain evidence="1 2">S-1</strain>
    </source>
</reference>
<dbReference type="EMBL" id="CP074676">
    <property type="protein sequence ID" value="QVL17264.1"/>
    <property type="molecule type" value="Genomic_DNA"/>
</dbReference>
<evidence type="ECO:0000313" key="2">
    <source>
        <dbReference type="Proteomes" id="UP000678154"/>
    </source>
</evidence>
<dbReference type="GeneID" id="87482134"/>
<organism evidence="1 2">
    <name type="scientific">Pseudomonas qingdaonensis</name>
    <dbReference type="NCBI Taxonomy" id="2056231"/>
    <lineage>
        <taxon>Bacteria</taxon>
        <taxon>Pseudomonadati</taxon>
        <taxon>Pseudomonadota</taxon>
        <taxon>Gammaproteobacteria</taxon>
        <taxon>Pseudomonadales</taxon>
        <taxon>Pseudomonadaceae</taxon>
        <taxon>Pseudomonas</taxon>
    </lineage>
</organism>
<protein>
    <submittedName>
        <fullName evidence="1">Uncharacterized protein</fullName>
    </submittedName>
</protein>
<gene>
    <name evidence="1" type="ORF">KH389_17865</name>
</gene>
<evidence type="ECO:0000313" key="1">
    <source>
        <dbReference type="EMBL" id="QVL17264.1"/>
    </source>
</evidence>